<proteinExistence type="predicted"/>
<comment type="caution">
    <text evidence="1">The sequence shown here is derived from an EMBL/GenBank/DDBJ whole genome shotgun (WGS) entry which is preliminary data.</text>
</comment>
<evidence type="ECO:0008006" key="3">
    <source>
        <dbReference type="Google" id="ProtNLM"/>
    </source>
</evidence>
<name>A0AAQ0FBD7_BURCE</name>
<protein>
    <recommendedName>
        <fullName evidence="3">KTSC domain-containing protein</fullName>
    </recommendedName>
</protein>
<dbReference type="Proteomes" id="UP000248899">
    <property type="component" value="Unassembled WGS sequence"/>
</dbReference>
<evidence type="ECO:0000313" key="1">
    <source>
        <dbReference type="EMBL" id="RAQ06497.1"/>
    </source>
</evidence>
<gene>
    <name evidence="1" type="ORF">DPR02_22070</name>
</gene>
<dbReference type="AlphaFoldDB" id="A0AAQ0FBD7"/>
<organism evidence="1 2">
    <name type="scientific">Burkholderia cepacia</name>
    <name type="common">Pseudomonas cepacia</name>
    <dbReference type="NCBI Taxonomy" id="292"/>
    <lineage>
        <taxon>Bacteria</taxon>
        <taxon>Pseudomonadati</taxon>
        <taxon>Pseudomonadota</taxon>
        <taxon>Betaproteobacteria</taxon>
        <taxon>Burkholderiales</taxon>
        <taxon>Burkholderiaceae</taxon>
        <taxon>Burkholderia</taxon>
        <taxon>Burkholderia cepacia complex</taxon>
    </lineage>
</organism>
<reference evidence="1 2" key="1">
    <citation type="submission" date="2018-06" db="EMBL/GenBank/DDBJ databases">
        <title>Towards the identification of Burkholderia cepacia strain which caused fatal septicemia.</title>
        <authorList>
            <person name="Bui L.A.T."/>
            <person name="Zakharova I.B."/>
            <person name="Shpak I.M."/>
            <person name="Teteryatnikova N."/>
            <person name="Ustinov D.V."/>
            <person name="Kuzyutina Y.A."/>
            <person name="Nguyen H.N."/>
            <person name="Antonov A.S."/>
            <person name="Avdyusheva E.F."/>
            <person name="Victorov D.V."/>
        </authorList>
    </citation>
    <scope>NUCLEOTIDE SEQUENCE [LARGE SCALE GENOMIC DNA]</scope>
    <source>
        <strain evidence="1 2">PT02</strain>
    </source>
</reference>
<evidence type="ECO:0000313" key="2">
    <source>
        <dbReference type="Proteomes" id="UP000248899"/>
    </source>
</evidence>
<dbReference type="RefSeq" id="WP_111941027.1">
    <property type="nucleotide sequence ID" value="NZ_QLUZ01000013.1"/>
</dbReference>
<accession>A0AAQ0FBD7</accession>
<dbReference type="EMBL" id="QLUZ01000013">
    <property type="protein sequence ID" value="RAQ06497.1"/>
    <property type="molecule type" value="Genomic_DNA"/>
</dbReference>
<sequence>MERYKNLGGDSNVVAYEIEQGAITVQFGDGSVYLYTTQSAGAENIAEMQRLANVGQGLNSFISRVVKKGYARKIR</sequence>